<dbReference type="AlphaFoldDB" id="A0AAC9FU21"/>
<organism evidence="2 3">
    <name type="scientific">Ralstonia insidiosa</name>
    <dbReference type="NCBI Taxonomy" id="190721"/>
    <lineage>
        <taxon>Bacteria</taxon>
        <taxon>Pseudomonadati</taxon>
        <taxon>Pseudomonadota</taxon>
        <taxon>Betaproteobacteria</taxon>
        <taxon>Burkholderiales</taxon>
        <taxon>Burkholderiaceae</taxon>
        <taxon>Ralstonia</taxon>
    </lineage>
</organism>
<proteinExistence type="predicted"/>
<evidence type="ECO:0000313" key="2">
    <source>
        <dbReference type="EMBL" id="ANH75470.1"/>
    </source>
</evidence>
<reference evidence="2 3" key="1">
    <citation type="submission" date="2015-09" db="EMBL/GenBank/DDBJ databases">
        <authorList>
            <person name="Xu Y."/>
            <person name="Nagy A."/>
            <person name="Liu N.T."/>
            <person name="Nou X."/>
        </authorList>
    </citation>
    <scope>NUCLEOTIDE SEQUENCE [LARGE SCALE GENOMIC DNA]</scope>
    <source>
        <strain evidence="2 3">FC1138</strain>
    </source>
</reference>
<accession>A0AAC9FU21</accession>
<feature type="domain" description="IraD/Gp25-like" evidence="1">
    <location>
        <begin position="32"/>
        <end position="113"/>
    </location>
</feature>
<dbReference type="EMBL" id="CP012606">
    <property type="protein sequence ID" value="ANH75470.1"/>
    <property type="molecule type" value="Genomic_DNA"/>
</dbReference>
<sequence length="141" mass="15630">MPTGPSLYDVLLGHIDGTPLGAYDDKTLEILSVQANIRRILNTRAGALKHVPDYGLTDLTEIYRNLPASLHDLKRQMEGALLAYEPRIRAVDVEIDESPDPGLLVSFVLTCHLKKAGLVRFGTVFEPPGRMRVQQLRQGRG</sequence>
<dbReference type="InterPro" id="IPR007048">
    <property type="entry name" value="IraD/Gp25-like"/>
</dbReference>
<evidence type="ECO:0000259" key="1">
    <source>
        <dbReference type="Pfam" id="PF04965"/>
    </source>
</evidence>
<name>A0AAC9FU21_9RALS</name>
<dbReference type="SUPFAM" id="SSF160719">
    <property type="entry name" value="gpW/gp25-like"/>
    <property type="match status" value="1"/>
</dbReference>
<gene>
    <name evidence="2" type="ORF">ACS15_4772</name>
</gene>
<protein>
    <submittedName>
        <fullName evidence="2">Lysozyme family protein</fullName>
    </submittedName>
</protein>
<evidence type="ECO:0000313" key="3">
    <source>
        <dbReference type="Proteomes" id="UP000077927"/>
    </source>
</evidence>
<dbReference type="NCBIfam" id="TIGR03357">
    <property type="entry name" value="VI_zyme"/>
    <property type="match status" value="1"/>
</dbReference>
<dbReference type="Gene3D" id="3.10.450.40">
    <property type="match status" value="1"/>
</dbReference>
<dbReference type="Pfam" id="PF04965">
    <property type="entry name" value="GPW_gp25"/>
    <property type="match status" value="1"/>
</dbReference>
<dbReference type="InterPro" id="IPR017737">
    <property type="entry name" value="TssE1-like"/>
</dbReference>
<dbReference type="RefSeq" id="WP_031329021.1">
    <property type="nucleotide sequence ID" value="NZ_CP012606.1"/>
</dbReference>
<dbReference type="KEGG" id="rin:ACS15_4772"/>
<dbReference type="Proteomes" id="UP000077927">
    <property type="component" value="Chromosome 2"/>
</dbReference>